<evidence type="ECO:0000313" key="1">
    <source>
        <dbReference type="EMBL" id="KAK2163516.1"/>
    </source>
</evidence>
<sequence>MGHGKVPPVPDYKIYKVDGIKHLEWTRKALAEKGLKDPWLRLVI</sequence>
<dbReference type="Proteomes" id="UP001208570">
    <property type="component" value="Unassembled WGS sequence"/>
</dbReference>
<dbReference type="EMBL" id="JAODUP010000078">
    <property type="protein sequence ID" value="KAK2163516.1"/>
    <property type="molecule type" value="Genomic_DNA"/>
</dbReference>
<accession>A0AAD9K257</accession>
<proteinExistence type="predicted"/>
<organism evidence="1 2">
    <name type="scientific">Paralvinella palmiformis</name>
    <dbReference type="NCBI Taxonomy" id="53620"/>
    <lineage>
        <taxon>Eukaryota</taxon>
        <taxon>Metazoa</taxon>
        <taxon>Spiralia</taxon>
        <taxon>Lophotrochozoa</taxon>
        <taxon>Annelida</taxon>
        <taxon>Polychaeta</taxon>
        <taxon>Sedentaria</taxon>
        <taxon>Canalipalpata</taxon>
        <taxon>Terebellida</taxon>
        <taxon>Terebelliformia</taxon>
        <taxon>Alvinellidae</taxon>
        <taxon>Paralvinella</taxon>
    </lineage>
</organism>
<gene>
    <name evidence="1" type="ORF">LSH36_78g00021</name>
</gene>
<dbReference type="AlphaFoldDB" id="A0AAD9K257"/>
<name>A0AAD9K257_9ANNE</name>
<reference evidence="1" key="1">
    <citation type="journal article" date="2023" name="Mol. Biol. Evol.">
        <title>Third-Generation Sequencing Reveals the Adaptive Role of the Epigenome in Three Deep-Sea Polychaetes.</title>
        <authorList>
            <person name="Perez M."/>
            <person name="Aroh O."/>
            <person name="Sun Y."/>
            <person name="Lan Y."/>
            <person name="Juniper S.K."/>
            <person name="Young C.R."/>
            <person name="Angers B."/>
            <person name="Qian P.Y."/>
        </authorList>
    </citation>
    <scope>NUCLEOTIDE SEQUENCE</scope>
    <source>
        <strain evidence="1">P08H-3</strain>
    </source>
</reference>
<evidence type="ECO:0000313" key="2">
    <source>
        <dbReference type="Proteomes" id="UP001208570"/>
    </source>
</evidence>
<protein>
    <submittedName>
        <fullName evidence="1">Uncharacterized protein</fullName>
    </submittedName>
</protein>
<comment type="caution">
    <text evidence="1">The sequence shown here is derived from an EMBL/GenBank/DDBJ whole genome shotgun (WGS) entry which is preliminary data.</text>
</comment>
<keyword evidence="2" id="KW-1185">Reference proteome</keyword>